<dbReference type="EMBL" id="OAOP01000003">
    <property type="protein sequence ID" value="SNX69534.1"/>
    <property type="molecule type" value="Genomic_DNA"/>
</dbReference>
<dbReference type="Gene3D" id="3.40.50.1220">
    <property type="entry name" value="TPP-binding domain"/>
    <property type="match status" value="1"/>
</dbReference>
<dbReference type="OrthoDB" id="530017at2"/>
<reference evidence="1 2" key="1">
    <citation type="submission" date="2017-08" db="EMBL/GenBank/DDBJ databases">
        <authorList>
            <person name="de Groot N.N."/>
        </authorList>
    </citation>
    <scope>NUCLEOTIDE SEQUENCE [LARGE SCALE GENOMIC DNA]</scope>
    <source>
        <strain evidence="1 2">JC228</strain>
    </source>
</reference>
<evidence type="ECO:0000313" key="1">
    <source>
        <dbReference type="EMBL" id="SNX69534.1"/>
    </source>
</evidence>
<sequence length="505" mass="59021">MTILHEIDQVVDVLKNMSDRGIKCNLLVGAGCSVTAGIPTASGIVDIIREKFPSIYNTVKDKTYANCMNALSPDERIDLIKGLVENSKLNITNIIISELLKRGFIHRILTPNFDNLLIKACSIVNEYPPIYDLAAYEEFQPEHIPEKCIFYLHGQFTGFKLMNTNKEVKKQADKLENLFRRLNERSVWIIVGYSGQNDALFKLLSQEPIYKNRLYWIGYNDQEPHEELRTQILKPKKYGFYIKGFDSDSFFWNLANKLGTFPPDFLLRPFTYIKTIIDQIVPYHLEQKADLNSVTNTIIQKAIDKYEKDPVLMGESYMKLGFYDKIIEMKEELLKKRKKVTVANAYFYKALKLHNEVEKNKSIEMYRQVIKLYEESNTLDPYHGCDNNIGNCFDDLADLENDKFNENLLESLSRYIIAIEKGGVQAYKNFKLSLEKYLEKHFKESELLEDVMEVDIEDDDPELIQKIYDWLNLLLSKNIKFNESKMEEYLYKYKSLLEEKQKQTA</sequence>
<keyword evidence="2" id="KW-1185">Reference proteome</keyword>
<accession>A0A285CPU3</accession>
<organism evidence="1 2">
    <name type="scientific">Bacillus oleivorans</name>
    <dbReference type="NCBI Taxonomy" id="1448271"/>
    <lineage>
        <taxon>Bacteria</taxon>
        <taxon>Bacillati</taxon>
        <taxon>Bacillota</taxon>
        <taxon>Bacilli</taxon>
        <taxon>Bacillales</taxon>
        <taxon>Bacillaceae</taxon>
        <taxon>Bacillus</taxon>
    </lineage>
</organism>
<name>A0A285CPU3_9BACI</name>
<dbReference type="Gene3D" id="1.25.40.10">
    <property type="entry name" value="Tetratricopeptide repeat domain"/>
    <property type="match status" value="1"/>
</dbReference>
<dbReference type="InterPro" id="IPR029035">
    <property type="entry name" value="DHS-like_NAD/FAD-binding_dom"/>
</dbReference>
<dbReference type="SUPFAM" id="SSF52467">
    <property type="entry name" value="DHS-like NAD/FAD-binding domain"/>
    <property type="match status" value="1"/>
</dbReference>
<dbReference type="Proteomes" id="UP000219546">
    <property type="component" value="Unassembled WGS sequence"/>
</dbReference>
<evidence type="ECO:0000313" key="2">
    <source>
        <dbReference type="Proteomes" id="UP000219546"/>
    </source>
</evidence>
<gene>
    <name evidence="1" type="ORF">SAMN05877753_103101</name>
</gene>
<dbReference type="RefSeq" id="WP_097158044.1">
    <property type="nucleotide sequence ID" value="NZ_JBEPMQ010000002.1"/>
</dbReference>
<dbReference type="AlphaFoldDB" id="A0A285CPU3"/>
<protein>
    <submittedName>
        <fullName evidence="1">Uncharacterized protein</fullName>
    </submittedName>
</protein>
<dbReference type="SUPFAM" id="SSF48452">
    <property type="entry name" value="TPR-like"/>
    <property type="match status" value="1"/>
</dbReference>
<proteinExistence type="predicted"/>
<dbReference type="InterPro" id="IPR011990">
    <property type="entry name" value="TPR-like_helical_dom_sf"/>
</dbReference>